<reference evidence="1 2" key="1">
    <citation type="journal article" date="2024" name="Ann. Entomol. Soc. Am.">
        <title>Genomic analyses of the southern and eastern yellowjacket wasps (Hymenoptera: Vespidae) reveal evolutionary signatures of social life.</title>
        <authorList>
            <person name="Catto M.A."/>
            <person name="Caine P.B."/>
            <person name="Orr S.E."/>
            <person name="Hunt B.G."/>
            <person name="Goodisman M.A.D."/>
        </authorList>
    </citation>
    <scope>NUCLEOTIDE SEQUENCE [LARGE SCALE GENOMIC DNA]</scope>
    <source>
        <strain evidence="1">233</strain>
        <tissue evidence="1">Head and thorax</tissue>
    </source>
</reference>
<evidence type="ECO:0000313" key="2">
    <source>
        <dbReference type="Proteomes" id="UP001607302"/>
    </source>
</evidence>
<sequence length="211" mass="24763">MQDNAMECNVMQDNAIERNAMQYNAIECNTMQDDTIECYTMHYNAIEFSFIRKVRNKISSSSISDNEDIYESEDLEKILEKLAIEEEKLKILKNGLLMELLFDVTSDEVLSLFLNQKVISLLIPETYKYADQKSPQHPKWKEKMETHYFQRNENIYWAVDLNGPSINAATKCWSMDLIYTNRQLLQNFIPSQLLESIALFLNVVEKETTYI</sequence>
<accession>A0ABD2BAL5</accession>
<dbReference type="Proteomes" id="UP001607302">
    <property type="component" value="Unassembled WGS sequence"/>
</dbReference>
<gene>
    <name evidence="1" type="ORF">V1478_005555</name>
</gene>
<evidence type="ECO:0000313" key="1">
    <source>
        <dbReference type="EMBL" id="KAL2729770.1"/>
    </source>
</evidence>
<proteinExistence type="predicted"/>
<dbReference type="EMBL" id="JAUDFV010000112">
    <property type="protein sequence ID" value="KAL2729770.1"/>
    <property type="molecule type" value="Genomic_DNA"/>
</dbReference>
<comment type="caution">
    <text evidence="1">The sequence shown here is derived from an EMBL/GenBank/DDBJ whole genome shotgun (WGS) entry which is preliminary data.</text>
</comment>
<protein>
    <submittedName>
        <fullName evidence="1">PiggyBac transposable element-derived protein 4-like isoform X1</fullName>
    </submittedName>
</protein>
<name>A0ABD2BAL5_VESSQ</name>
<organism evidence="1 2">
    <name type="scientific">Vespula squamosa</name>
    <name type="common">Southern yellow jacket</name>
    <name type="synonym">Wasp</name>
    <dbReference type="NCBI Taxonomy" id="30214"/>
    <lineage>
        <taxon>Eukaryota</taxon>
        <taxon>Metazoa</taxon>
        <taxon>Ecdysozoa</taxon>
        <taxon>Arthropoda</taxon>
        <taxon>Hexapoda</taxon>
        <taxon>Insecta</taxon>
        <taxon>Pterygota</taxon>
        <taxon>Neoptera</taxon>
        <taxon>Endopterygota</taxon>
        <taxon>Hymenoptera</taxon>
        <taxon>Apocrita</taxon>
        <taxon>Aculeata</taxon>
        <taxon>Vespoidea</taxon>
        <taxon>Vespidae</taxon>
        <taxon>Vespinae</taxon>
        <taxon>Vespula</taxon>
    </lineage>
</organism>
<dbReference type="AlphaFoldDB" id="A0ABD2BAL5"/>
<keyword evidence="2" id="KW-1185">Reference proteome</keyword>